<dbReference type="PROSITE" id="PS50089">
    <property type="entry name" value="ZF_RING_2"/>
    <property type="match status" value="1"/>
</dbReference>
<evidence type="ECO:0000256" key="1">
    <source>
        <dbReference type="ARBA" id="ARBA00022737"/>
    </source>
</evidence>
<evidence type="ECO:0000256" key="5">
    <source>
        <dbReference type="SAM" id="MobiDB-lite"/>
    </source>
</evidence>
<evidence type="ECO:0000259" key="6">
    <source>
        <dbReference type="PROSITE" id="PS50089"/>
    </source>
</evidence>
<keyword evidence="4" id="KW-0862">Zinc</keyword>
<keyword evidence="4" id="KW-0863">Zinc-finger</keyword>
<dbReference type="InterPro" id="IPR001841">
    <property type="entry name" value="Znf_RING"/>
</dbReference>
<feature type="compositionally biased region" description="Polar residues" evidence="5">
    <location>
        <begin position="129"/>
        <end position="141"/>
    </location>
</feature>
<accession>A0A835S8T4</accession>
<dbReference type="OrthoDB" id="534630at2759"/>
<dbReference type="GO" id="GO:0005634">
    <property type="term" value="C:nucleus"/>
    <property type="evidence" value="ECO:0007669"/>
    <property type="project" value="TreeGrafter"/>
</dbReference>
<evidence type="ECO:0000256" key="2">
    <source>
        <dbReference type="ARBA" id="ARBA00023043"/>
    </source>
</evidence>
<feature type="repeat" description="ANK" evidence="3">
    <location>
        <begin position="238"/>
        <end position="270"/>
    </location>
</feature>
<dbReference type="PROSITE" id="PS50297">
    <property type="entry name" value="ANK_REP_REGION"/>
    <property type="match status" value="2"/>
</dbReference>
<keyword evidence="2 3" id="KW-0040">ANK repeat</keyword>
<gene>
    <name evidence="7" type="ORF">HXX76_015703</name>
</gene>
<name>A0A835S8T4_CHLIN</name>
<dbReference type="Gene3D" id="3.30.40.10">
    <property type="entry name" value="Zinc/RING finger domain, C3HC4 (zinc finger)"/>
    <property type="match status" value="1"/>
</dbReference>
<dbReference type="SMART" id="SM00248">
    <property type="entry name" value="ANK"/>
    <property type="match status" value="5"/>
</dbReference>
<dbReference type="InterPro" id="IPR013083">
    <property type="entry name" value="Znf_RING/FYVE/PHD"/>
</dbReference>
<keyword evidence="1" id="KW-0677">Repeat</keyword>
<dbReference type="InterPro" id="IPR036770">
    <property type="entry name" value="Ankyrin_rpt-contain_sf"/>
</dbReference>
<dbReference type="SUPFAM" id="SSF48403">
    <property type="entry name" value="Ankyrin repeat"/>
    <property type="match status" value="1"/>
</dbReference>
<evidence type="ECO:0000313" key="8">
    <source>
        <dbReference type="Proteomes" id="UP000650467"/>
    </source>
</evidence>
<evidence type="ECO:0000313" key="7">
    <source>
        <dbReference type="EMBL" id="KAG2422872.1"/>
    </source>
</evidence>
<organism evidence="7 8">
    <name type="scientific">Chlamydomonas incerta</name>
    <dbReference type="NCBI Taxonomy" id="51695"/>
    <lineage>
        <taxon>Eukaryota</taxon>
        <taxon>Viridiplantae</taxon>
        <taxon>Chlorophyta</taxon>
        <taxon>core chlorophytes</taxon>
        <taxon>Chlorophyceae</taxon>
        <taxon>CS clade</taxon>
        <taxon>Chlamydomonadales</taxon>
        <taxon>Chlamydomonadaceae</taxon>
        <taxon>Chlamydomonas</taxon>
    </lineage>
</organism>
<dbReference type="Proteomes" id="UP000650467">
    <property type="component" value="Unassembled WGS sequence"/>
</dbReference>
<dbReference type="PROSITE" id="PS50088">
    <property type="entry name" value="ANK_REPEAT"/>
    <property type="match status" value="2"/>
</dbReference>
<dbReference type="Gene3D" id="1.25.40.20">
    <property type="entry name" value="Ankyrin repeat-containing domain"/>
    <property type="match status" value="1"/>
</dbReference>
<reference evidence="7" key="1">
    <citation type="journal article" date="2020" name="bioRxiv">
        <title>Comparative genomics of Chlamydomonas.</title>
        <authorList>
            <person name="Craig R.J."/>
            <person name="Hasan A.R."/>
            <person name="Ness R.W."/>
            <person name="Keightley P.D."/>
        </authorList>
    </citation>
    <scope>NUCLEOTIDE SEQUENCE</scope>
    <source>
        <strain evidence="7">SAG 7.73</strain>
    </source>
</reference>
<keyword evidence="8" id="KW-1185">Reference proteome</keyword>
<dbReference type="PANTHER" id="PTHR24124">
    <property type="entry name" value="ANKYRIN REPEAT FAMILY A"/>
    <property type="match status" value="1"/>
</dbReference>
<dbReference type="EMBL" id="JAEHOC010000091">
    <property type="protein sequence ID" value="KAG2422872.1"/>
    <property type="molecule type" value="Genomic_DNA"/>
</dbReference>
<comment type="caution">
    <text evidence="7">The sequence shown here is derived from an EMBL/GenBank/DDBJ whole genome shotgun (WGS) entry which is preliminary data.</text>
</comment>
<dbReference type="SUPFAM" id="SSF57850">
    <property type="entry name" value="RING/U-box"/>
    <property type="match status" value="1"/>
</dbReference>
<dbReference type="GO" id="GO:0008270">
    <property type="term" value="F:zinc ion binding"/>
    <property type="evidence" value="ECO:0007669"/>
    <property type="project" value="UniProtKB-KW"/>
</dbReference>
<evidence type="ECO:0000256" key="4">
    <source>
        <dbReference type="PROSITE-ProRule" id="PRU00175"/>
    </source>
</evidence>
<dbReference type="PANTHER" id="PTHR24124:SF14">
    <property type="entry name" value="CHROMOSOME UNDETERMINED SCAFFOLD_25, WHOLE GENOME SHOTGUN SEQUENCE"/>
    <property type="match status" value="1"/>
</dbReference>
<evidence type="ECO:0000256" key="3">
    <source>
        <dbReference type="PROSITE-ProRule" id="PRU00023"/>
    </source>
</evidence>
<feature type="region of interest" description="Disordered" evidence="5">
    <location>
        <begin position="432"/>
        <end position="476"/>
    </location>
</feature>
<feature type="repeat" description="ANK" evidence="3">
    <location>
        <begin position="164"/>
        <end position="196"/>
    </location>
</feature>
<feature type="compositionally biased region" description="Low complexity" evidence="5">
    <location>
        <begin position="108"/>
        <end position="119"/>
    </location>
</feature>
<dbReference type="InterPro" id="IPR002110">
    <property type="entry name" value="Ankyrin_rpt"/>
</dbReference>
<feature type="compositionally biased region" description="Gly residues" evidence="5">
    <location>
        <begin position="83"/>
        <end position="92"/>
    </location>
</feature>
<dbReference type="Pfam" id="PF12796">
    <property type="entry name" value="Ank_2"/>
    <property type="match status" value="1"/>
</dbReference>
<dbReference type="GO" id="GO:0010468">
    <property type="term" value="P:regulation of gene expression"/>
    <property type="evidence" value="ECO:0007669"/>
    <property type="project" value="TreeGrafter"/>
</dbReference>
<sequence>MWLGLQPELLKYQNMSDGDTVWHVAAVTGNAEVLEALAAHAPALEELEAQRRELQRNKSSRRRRDATSTGRVTPRAEQVDTAAGGGGRGSGSGSSSAGGALSETERTSPSQPSQPASPSEGALSESDVRQTQSDGQLQQLDTPEPAQAARLQSLRAVINLRSDKKQTPLMHAANAGRLDVLKWLLQQGADPWAQDRCGLRSALHYAAMRGHVDCVLALLDHMPSTAELRRYLEYRSISGLTPLHYAVATGQVEVARLLLQRGADMMAVNLIGDAYDLVHVPKRSTPLHVAAAFAGPGGLQCALALLQHYHHNLAGPAYPDPRRRVDFTGRTPYQVANFYRTQSALMSELLHPASDLPALFEREGGGVATGAGGGTAHAEGGSVAMPVLRLKQIAAAAVRQQLLGDIEHAERVIQHFRRRHRAAGGLDRLSPFASISSPAVGHPDQRVPLPGGVDDSGGLEQLEHEPPSSRSGSRRGVDKAAAATCCPAPMQQRVGGCLAAAAPVANDSGNRSGPACEERSCCEGAKGCGSVKASAGCCPAGSAMAAAVVVPGGAEGVAKTCCDGGECASSVSVQGAAAGAAAGSAVEVVPCCTPEDRQRGACCSAPCVCSSNCRPGPAPQPLAGGGGAAAAVAAALSRASSKAGPSLQPSTSTVGSSSAGTLGPVAAAAALLQGPLPDCCTVRQPLRPFASRSVGYAEEGIRGAGARRPGAAAGRGGAFASAPLVPVAQCAVCLEDAFCLVSEPCHHRLCATCSRDVTQRATALPLACVVCREPVFQFTSPVC</sequence>
<dbReference type="AlphaFoldDB" id="A0A835S8T4"/>
<protein>
    <recommendedName>
        <fullName evidence="6">RING-type domain-containing protein</fullName>
    </recommendedName>
</protein>
<proteinExistence type="predicted"/>
<feature type="domain" description="RING-type" evidence="6">
    <location>
        <begin position="730"/>
        <end position="772"/>
    </location>
</feature>
<keyword evidence="4" id="KW-0479">Metal-binding</keyword>
<feature type="region of interest" description="Disordered" evidence="5">
    <location>
        <begin position="52"/>
        <end position="145"/>
    </location>
</feature>